<dbReference type="InterPro" id="IPR052387">
    <property type="entry name" value="Fibrocystin"/>
</dbReference>
<dbReference type="SMART" id="SM01225">
    <property type="entry name" value="G8"/>
    <property type="match status" value="2"/>
</dbReference>
<keyword evidence="5" id="KW-1185">Reference proteome</keyword>
<evidence type="ECO:0000259" key="3">
    <source>
        <dbReference type="PROSITE" id="PS51484"/>
    </source>
</evidence>
<dbReference type="Pfam" id="PF24606">
    <property type="entry name" value="CEMIP_beta-hel"/>
    <property type="match status" value="2"/>
</dbReference>
<dbReference type="Proteomes" id="UP000001307">
    <property type="component" value="Unassembled WGS sequence"/>
</dbReference>
<dbReference type="Pfam" id="PF01833">
    <property type="entry name" value="TIG"/>
    <property type="match status" value="4"/>
</dbReference>
<feature type="domain" description="G8" evidence="3">
    <location>
        <begin position="988"/>
        <end position="1121"/>
    </location>
</feature>
<dbReference type="InParanoid" id="E4X394"/>
<dbReference type="Gene3D" id="2.60.40.10">
    <property type="entry name" value="Immunoglobulins"/>
    <property type="match status" value="5"/>
</dbReference>
<name>E4X394_OIKDI</name>
<keyword evidence="1" id="KW-0732">Signal</keyword>
<dbReference type="PANTHER" id="PTHR46769:SF2">
    <property type="entry name" value="FIBROCYSTIN-L ISOFORM 2 PRECURSOR-RELATED"/>
    <property type="match status" value="1"/>
</dbReference>
<dbReference type="InterPro" id="IPR014756">
    <property type="entry name" value="Ig_E-set"/>
</dbReference>
<dbReference type="InterPro" id="IPR055401">
    <property type="entry name" value="CEMIP_beta-hel_dom"/>
</dbReference>
<keyword evidence="2" id="KW-0325">Glycoprotein</keyword>
<evidence type="ECO:0000313" key="4">
    <source>
        <dbReference type="EMBL" id="CBY18098.1"/>
    </source>
</evidence>
<dbReference type="InterPro" id="IPR013783">
    <property type="entry name" value="Ig-like_fold"/>
</dbReference>
<dbReference type="InterPro" id="IPR019316">
    <property type="entry name" value="G8_domain"/>
</dbReference>
<evidence type="ECO:0000256" key="2">
    <source>
        <dbReference type="ARBA" id="ARBA00023180"/>
    </source>
</evidence>
<protein>
    <recommendedName>
        <fullName evidence="3">G8 domain-containing protein</fullName>
    </recommendedName>
</protein>
<dbReference type="PROSITE" id="PS51484">
    <property type="entry name" value="G8"/>
    <property type="match status" value="2"/>
</dbReference>
<organism evidence="4">
    <name type="scientific">Oikopleura dioica</name>
    <name type="common">Tunicate</name>
    <dbReference type="NCBI Taxonomy" id="34765"/>
    <lineage>
        <taxon>Eukaryota</taxon>
        <taxon>Metazoa</taxon>
        <taxon>Chordata</taxon>
        <taxon>Tunicata</taxon>
        <taxon>Appendicularia</taxon>
        <taxon>Copelata</taxon>
        <taxon>Oikopleuridae</taxon>
        <taxon>Oikopleura</taxon>
    </lineage>
</organism>
<dbReference type="SMART" id="SM00429">
    <property type="entry name" value="IPT"/>
    <property type="match status" value="2"/>
</dbReference>
<reference evidence="4" key="1">
    <citation type="journal article" date="2010" name="Science">
        <title>Plasticity of animal genome architecture unmasked by rapid evolution of a pelagic tunicate.</title>
        <authorList>
            <person name="Denoeud F."/>
            <person name="Henriet S."/>
            <person name="Mungpakdee S."/>
            <person name="Aury J.M."/>
            <person name="Da Silva C."/>
            <person name="Brinkmann H."/>
            <person name="Mikhaleva J."/>
            <person name="Olsen L.C."/>
            <person name="Jubin C."/>
            <person name="Canestro C."/>
            <person name="Bouquet J.M."/>
            <person name="Danks G."/>
            <person name="Poulain J."/>
            <person name="Campsteijn C."/>
            <person name="Adamski M."/>
            <person name="Cross I."/>
            <person name="Yadetie F."/>
            <person name="Muffato M."/>
            <person name="Louis A."/>
            <person name="Butcher S."/>
            <person name="Tsagkogeorga G."/>
            <person name="Konrad A."/>
            <person name="Singh S."/>
            <person name="Jensen M.F."/>
            <person name="Cong E.H."/>
            <person name="Eikeseth-Otteraa H."/>
            <person name="Noel B."/>
            <person name="Anthouard V."/>
            <person name="Porcel B.M."/>
            <person name="Kachouri-Lafond R."/>
            <person name="Nishino A."/>
            <person name="Ugolini M."/>
            <person name="Chourrout P."/>
            <person name="Nishida H."/>
            <person name="Aasland R."/>
            <person name="Huzurbazar S."/>
            <person name="Westhof E."/>
            <person name="Delsuc F."/>
            <person name="Lehrach H."/>
            <person name="Reinhardt R."/>
            <person name="Weissenbach J."/>
            <person name="Roy S.W."/>
            <person name="Artiguenave F."/>
            <person name="Postlethwait J.H."/>
            <person name="Manak J.R."/>
            <person name="Thompson E.M."/>
            <person name="Jaillon O."/>
            <person name="Du Pasquier L."/>
            <person name="Boudinot P."/>
            <person name="Liberles D.A."/>
            <person name="Volff J.N."/>
            <person name="Philippe H."/>
            <person name="Lenhard B."/>
            <person name="Roest Crollius H."/>
            <person name="Wincker P."/>
            <person name="Chourrout D."/>
        </authorList>
    </citation>
    <scope>NUCLEOTIDE SEQUENCE [LARGE SCALE GENOMIC DNA]</scope>
</reference>
<dbReference type="EMBL" id="FN653023">
    <property type="protein sequence ID" value="CBY18098.1"/>
    <property type="molecule type" value="Genomic_DNA"/>
</dbReference>
<dbReference type="InterPro" id="IPR002909">
    <property type="entry name" value="IPT_dom"/>
</dbReference>
<dbReference type="Pfam" id="PF10162">
    <property type="entry name" value="G8"/>
    <property type="match status" value="2"/>
</dbReference>
<gene>
    <name evidence="4" type="ORF">GSOID_T00017733001</name>
</gene>
<sequence length="3553" mass="392243">MMLLLSLLLYGVLGKEKERIVRFAKNQLVQDNKATIVIGGDFREYNPTSVQAKAGSKTFNCQIKDKTDESVTCSLALRKDIENYRITLLSRNDEGLTELVCEKPRDCLVSRDGAPERTVDFESTSRRFTPESAPIITEVGPAEASYRGGTIFTIAGVNFGESLESFGEEGRADNSDIHVFFANGLTYIPCTMITHWYNPGEIACQAEPFGREAQWATLVYLNGEKLLANCGDCIVQTRSPSSGQTVGFEILHGNVAYPGPAPAWTSWTSVSGTVDGQEIIFLDTFYSHDFGCRAPIAFQAKFTDGDILSEEDFEENFSTSQPSKIICPEVGCDGFEFKFLCDENSFFISLDGDRDNNDFAAFDVDERENHLMAVEIETDFPTPGIVASCGLGYTDSDELHHLYSVYSKDRWSGAATCRVDARAIGDFTLSPIHLKAGRGVADQDSLYMTETGETANFGLAPRIDSITPAEGSRFGGTFITITGKNLANNHQQTRVLLARNVPCTIISSSATELICQVDRAEIDTSVQLFVKNIAASCEQCDFTFVSGDSATTLSTSSITLDGQSQSLTISGSGLDSTSIVMFGETSCTAETDFCTITSTSSSSVTLSFTKLPWGTSSVYVVTNAGFVDFTPGLEVSVSSSLGVTVTVGENGRNVNGGTLVTISGGGFGLAKRTIRFGAVEAEEVERTIDDIIVRSPEQSGARNNEVDIGVDGVDSSLTTYVYDAAGDDIDMDVSNLSVTGDTVLITFSRTLIRRTVTFYIDTTPFHTTEVTGETYELFIPAMEPGSYNFRALVEYWFEMGYWVDSVTPNAGSYGGGTSITITGSGFYEDDKIGTLCGEELINCEINADNTEAICQTPTIPDWKWENETTCVFDWYHYEPPQRNDWVYVYDNSTTAYINSIQPNKGGTLGGTKITIIGNKFIPGETTVTIDDVSCDIDFISVAVIVCETNAHTYSTAHLVKVTVPDGNAVFNHPDAAKFWYVDRWSSIFTWGCTELTNCTGKPVDGDIAVIPWNQTVLLDESTPLLKVLLIQGGTLVWDRKDGIKLRAEYVLITDGGHFEIGNEHDPFCGTVDEPIGAEIEMYGHHRSIRLPIYGAKCFITREGTINMHGCPIDTTWTQLNATAEAGDSSIYVRNPVTNPDHPMKSWKSGDKIVIATTGGRLSLAQSEERYIDSISEDGRTIFLTEPLTHRHIYHFSEWDGEVLEVAAEVALLTRNIKFYGNVNDEWTKELPPCDEEYEPQEGAIQSCYQNKWGDEIGSDEFGAHFLMHMIEWGKIAHIEAFHMGQAFQFARYSFHFHRSGKQPNSYFRGNAVYNTFNRVLTTHGIHEALVEWNVGYNAMGHNFFIEDGCEEDLIIQYNLAIKTKPSNSLLNSDQKATAFWITNPFNTIQHNRAAGGVQMGYWVNPFERAFPHRGKPPVYQDTECPVYRSVKKWYNNTAHDMGLYGFWVMTLQEGSSYRPSTVDCQSTWPPGEAIFERGIFWNCLRGAEFALVGDNVWMKGFIAANNILGGLSVKESSSGRYEGEYNQYGMGIKDSTVIGYIDKSVPELALCTRFGIETPWKPAGHMSIEGIKFHNFDEGDGHNCVAIDACYSSYPFDCGRTSHFERVEFFNSPRKFAADWEHETVLVDRDGSLTGKGMAGWSVVPTSGLYPDSMCEPAPEFSVEFPCSFCQGIEFMRYGMNNIAPDSIIGFNMDVVNKYGSSVVPFRNKRSTHGRGWMGLILSGETHDMSWQKHEHITNITYRGTVYDMGQHKHTTIRHPFYQEVDDAVIAGNKIKGYADSQGQNFDGQEVAALDTYMEPLTYHIDPQTSDFSIMFAKTDAINSYYDVNYNFEVFKCFWPDCTPPTTPPPTTPPTDLVECEWEDVACWEDGVIPISGANVTIPVDKHVTLNGNLDVDILFLEGTLTISDAQDVTINVRDILINTGAGGHEHLWSRSVYFQNGNLFAGTPDAPFNCDRTLTINFKGDRFQEEFGAPAGTVPIGAKTIGAMGGLSLVGCPQNTPFSFLQTSVSAGATSITLTDDVSADWKAGDKIVVAASSYDGRQYDELEIIAISGNTIALNKALAFDHSGADVGETFKTEVVHLTRNIKLDGKTDSEDMFGGRIVVLSSDDGSSFRKGWAQLENIEMSHMGQFGHTRPDDLRTPVAFYHLGSQASADNPSYIKGCSMYNSYNGGIAIGLGVTNMQVTDNVMFNIVSDAVRVVGDYSIVTGNVIVMVVNRFMYQNWYLQQQLGNAEAEQMNLPAGINTIEVKTGTLLNNRVAGGDGPAYKGHADECNMADLCASKAWPMNIKNYAHSTLRGYSIIKKASRACLRVEGFEFWRILDYGVYTQAIGSSVQVIGNKFVDTIIGVGHVMVGNGGPNGAHGSMKYSLDNNVFIGRSQHHTCSDYTVRAQAEIVTSGLTGQNRAPLSPYNGHSGIMWPIFTESVTKFPKKPLHDPKEGTYPSPTGYSCSANNMFTDYGDDSTCGRGSVIIQPNPKALDITHSFDFSETTLVNVDSDYITKFKRPNLGDVNLADCVDLTCDGMRKLLLKDMDGTLTGNGVETSIIAQSEYQWRDVPGFTWSNNVDDSFGLGDYRVPESMLTNTDGTVISIDDYAPHKGLSRGDSCTWDAKQLTYHCMGSSRAHLIFESLDMDQEERRVAPVAFRSSQGYIDLSNGPHDKSCCAGYSCSLRATMNHFVAECGETYDFHCTGTTPTHIQFAMYNVPSSCKIRIAMFTHRQNRQDVFLNGNNMIYSNQYDFATHNWKFPSPAFIPEVTHSSGSNYFDRADQILYFTIGGGDMLRVKIANTIILELDMMTELTIEEFYSSPDLPYLLAALLGLDPSQVKVVNVQRENWVRAQSTWSQQKTTVSKPHLKNSINVRVSIEFGKPLGTVFGRSIGEPDFAKIGSKLVQKQMDGDLEESIKSIAVSQGNDLDVVATTLTGEPVAGDVSDWYEEDPLGEGITILNDLGITEEEALAAENVQEIVENKAAETGNQDLIAVTTVEKQAEKETIIARTTEAKVYDGIPTSMKIKQEPGETVVNQRPKQGFKVVMLDQDGEEMTEVGYTGDPFRVSIYETNGMFINAPETTFTPGSGVADFSGLRLPNTGSFQLTAYLTYSGTETNFTIPEVTSQSFQAVEAPPGFVQIEYIDNGTVYAQEPFPEISVQIFDTNDEYMAACGPTGDECRVCVTSPTLEEGQLTGALTASYLSGRAVFNNIKSTVDNSAVVLTFSLCYNQGADTVLVGKDSSDPFVVRPNDEPEPPVLDRCVGNNTYGEDLVFNSNLGQGMVLFKVLIGRGSENFPYYDASYGNEIYHKEGDKIRVACDQKGYVTGIKKLYSGFTCTCDGFNPCTFVQLNPDFVCISTEDAMLPVWAGGVFNFVKKVMPSYVVLKGSVRNLLKLGEWEFDHIDESKHPDWVDPNFWQTADFTLFVWCPWNVTLGGPDGSSGKIIFPDFYDGEHSDDGTLWTFYSREGTRLYKAKDPSKSSYFKGYADRSSDSAFHGPITIDTSFQTSVDFTCETGVLPGHQKNMLAKYTENFPIFEDGDFRKMVYYIRATHKDLDDYIGYDLERK</sequence>
<evidence type="ECO:0000313" key="5">
    <source>
        <dbReference type="Proteomes" id="UP000001307"/>
    </source>
</evidence>
<feature type="domain" description="G8" evidence="3">
    <location>
        <begin position="1866"/>
        <end position="2008"/>
    </location>
</feature>
<evidence type="ECO:0000256" key="1">
    <source>
        <dbReference type="ARBA" id="ARBA00022729"/>
    </source>
</evidence>
<proteinExistence type="predicted"/>
<accession>E4X394</accession>
<dbReference type="OrthoDB" id="120976at2759"/>
<dbReference type="CDD" id="cd00603">
    <property type="entry name" value="IPT_PCSR"/>
    <property type="match status" value="4"/>
</dbReference>
<dbReference type="PANTHER" id="PTHR46769">
    <property type="entry name" value="POLYCYSTIC KIDNEY AND HEPATIC DISEASE 1 (AUTOSOMAL RECESSIVE)-LIKE 1"/>
    <property type="match status" value="1"/>
</dbReference>
<dbReference type="SUPFAM" id="SSF81296">
    <property type="entry name" value="E set domains"/>
    <property type="match status" value="3"/>
</dbReference>